<dbReference type="AlphaFoldDB" id="A0A853D0H1"/>
<dbReference type="EMBL" id="JACCFL010000001">
    <property type="protein sequence ID" value="NYJ25919.1"/>
    <property type="molecule type" value="Genomic_DNA"/>
</dbReference>
<organism evidence="8 9">
    <name type="scientific">Leifsonia shinshuensis</name>
    <dbReference type="NCBI Taxonomy" id="150026"/>
    <lineage>
        <taxon>Bacteria</taxon>
        <taxon>Bacillati</taxon>
        <taxon>Actinomycetota</taxon>
        <taxon>Actinomycetes</taxon>
        <taxon>Micrococcales</taxon>
        <taxon>Microbacteriaceae</taxon>
        <taxon>Leifsonia</taxon>
    </lineage>
</organism>
<evidence type="ECO:0000256" key="2">
    <source>
        <dbReference type="ARBA" id="ARBA00023015"/>
    </source>
</evidence>
<sequence length="594" mass="60023">MTSYDSFSDVELIELVRGGDNAAFGALWERHNRAGAVVARSATSTADPEDVTAEAYAKILTAIRSGGGPTSAFRPYLFTTIRNIATSWGRSRRETPLEDADALEDPSFEEDAAVAALDRSLTARAFRSLPSRWQEVLWYSEVEEMAPKEIGPLLGMSASAVAALAYRAREGLRQAWIQAHLATVSADSEHRWTIDHLGAYARKKTSRRETDRIDAHLAECARCSIVAAEAEEVGSRLGLVLLPLVAGIGGATAYTAWLHAGTGSAAYALGPDGVAAPAGTATSGGSATASTSTRWALGVTAAAVAAAVTIGFVIGPGIAQSLFGRTAVPSAQGPVKEPAPPADPAPADPPPATTPAPAPAVPETPPPAPVAPAAPAAPVVSAPVAPVPVAPLPVVAPPAAQPTTPTAPTTPTTPTTPTLAAPVIAGVDTGSGLYAGLLAPIVSGTSAPRATVTLFDHGVKAAEVTADSAGAWISPELTSVRPDFSITATQTGTAGDVAGVTSPASPATAGTVTVPLVTASGGVGSVSVRVHGVPGTTVRVVADGHPSPYTYVLDSLGDGAGSYTSIIVGPRRIGAAYEDGQRHGLVADVPIVVQ</sequence>
<reference evidence="8 9" key="1">
    <citation type="submission" date="2020-07" db="EMBL/GenBank/DDBJ databases">
        <title>Sequencing the genomes of 1000 actinobacteria strains.</title>
        <authorList>
            <person name="Klenk H.-P."/>
        </authorList>
    </citation>
    <scope>NUCLEOTIDE SEQUENCE [LARGE SCALE GENOMIC DNA]</scope>
    <source>
        <strain evidence="8 9">DSM 15165</strain>
    </source>
</reference>
<dbReference type="SUPFAM" id="SSF88946">
    <property type="entry name" value="Sigma2 domain of RNA polymerase sigma factors"/>
    <property type="match status" value="1"/>
</dbReference>
<dbReference type="GO" id="GO:0016987">
    <property type="term" value="F:sigma factor activity"/>
    <property type="evidence" value="ECO:0007669"/>
    <property type="project" value="UniProtKB-KW"/>
</dbReference>
<proteinExistence type="inferred from homology"/>
<dbReference type="PANTHER" id="PTHR43133:SF8">
    <property type="entry name" value="RNA POLYMERASE SIGMA FACTOR HI_1459-RELATED"/>
    <property type="match status" value="1"/>
</dbReference>
<keyword evidence="4" id="KW-0238">DNA-binding</keyword>
<accession>A0A853D0H1</accession>
<dbReference type="RefSeq" id="WP_179608887.1">
    <property type="nucleotide sequence ID" value="NZ_BAABEH010000001.1"/>
</dbReference>
<keyword evidence="2" id="KW-0805">Transcription regulation</keyword>
<comment type="caution">
    <text evidence="8">The sequence shown here is derived from an EMBL/GenBank/DDBJ whole genome shotgun (WGS) entry which is preliminary data.</text>
</comment>
<keyword evidence="3" id="KW-0731">Sigma factor</keyword>
<dbReference type="InterPro" id="IPR027383">
    <property type="entry name" value="Znf_put"/>
</dbReference>
<dbReference type="Proteomes" id="UP000578352">
    <property type="component" value="Unassembled WGS sequence"/>
</dbReference>
<dbReference type="InterPro" id="IPR041916">
    <property type="entry name" value="Anti_sigma_zinc_sf"/>
</dbReference>
<evidence type="ECO:0000256" key="3">
    <source>
        <dbReference type="ARBA" id="ARBA00023082"/>
    </source>
</evidence>
<comment type="similarity">
    <text evidence="1">Belongs to the sigma-70 factor family. ECF subfamily.</text>
</comment>
<dbReference type="GO" id="GO:0003677">
    <property type="term" value="F:DNA binding"/>
    <property type="evidence" value="ECO:0007669"/>
    <property type="project" value="UniProtKB-KW"/>
</dbReference>
<dbReference type="Gene3D" id="1.10.10.10">
    <property type="entry name" value="Winged helix-like DNA-binding domain superfamily/Winged helix DNA-binding domain"/>
    <property type="match status" value="1"/>
</dbReference>
<evidence type="ECO:0000256" key="4">
    <source>
        <dbReference type="ARBA" id="ARBA00023125"/>
    </source>
</evidence>
<protein>
    <submittedName>
        <fullName evidence="8">RNA polymerase sigma factor (Sigma-70 family)</fullName>
    </submittedName>
</protein>
<dbReference type="NCBIfam" id="TIGR02937">
    <property type="entry name" value="sigma70-ECF"/>
    <property type="match status" value="1"/>
</dbReference>
<dbReference type="InterPro" id="IPR014284">
    <property type="entry name" value="RNA_pol_sigma-70_dom"/>
</dbReference>
<dbReference type="InterPro" id="IPR013324">
    <property type="entry name" value="RNA_pol_sigma_r3/r4-like"/>
</dbReference>
<dbReference type="Gene3D" id="1.10.1740.10">
    <property type="match status" value="1"/>
</dbReference>
<evidence type="ECO:0000256" key="1">
    <source>
        <dbReference type="ARBA" id="ARBA00010641"/>
    </source>
</evidence>
<evidence type="ECO:0000313" key="8">
    <source>
        <dbReference type="EMBL" id="NYJ25919.1"/>
    </source>
</evidence>
<dbReference type="InterPro" id="IPR036388">
    <property type="entry name" value="WH-like_DNA-bd_sf"/>
</dbReference>
<dbReference type="Pfam" id="PF13490">
    <property type="entry name" value="zf-HC2"/>
    <property type="match status" value="1"/>
</dbReference>
<feature type="region of interest" description="Disordered" evidence="6">
    <location>
        <begin position="330"/>
        <end position="374"/>
    </location>
</feature>
<feature type="region of interest" description="Disordered" evidence="6">
    <location>
        <begin position="399"/>
        <end position="420"/>
    </location>
</feature>
<dbReference type="InterPro" id="IPR013325">
    <property type="entry name" value="RNA_pol_sigma_r2"/>
</dbReference>
<gene>
    <name evidence="8" type="ORF">HNR13_004206</name>
</gene>
<evidence type="ECO:0000313" key="9">
    <source>
        <dbReference type="Proteomes" id="UP000578352"/>
    </source>
</evidence>
<feature type="compositionally biased region" description="Low complexity" evidence="6">
    <location>
        <begin position="401"/>
        <end position="420"/>
    </location>
</feature>
<feature type="domain" description="Putative zinc-finger" evidence="7">
    <location>
        <begin position="191"/>
        <end position="223"/>
    </location>
</feature>
<evidence type="ECO:0000259" key="7">
    <source>
        <dbReference type="Pfam" id="PF13490"/>
    </source>
</evidence>
<evidence type="ECO:0000256" key="5">
    <source>
        <dbReference type="ARBA" id="ARBA00023163"/>
    </source>
</evidence>
<dbReference type="PANTHER" id="PTHR43133">
    <property type="entry name" value="RNA POLYMERASE ECF-TYPE SIGMA FACTO"/>
    <property type="match status" value="1"/>
</dbReference>
<evidence type="ECO:0000256" key="6">
    <source>
        <dbReference type="SAM" id="MobiDB-lite"/>
    </source>
</evidence>
<dbReference type="PRINTS" id="PR01217">
    <property type="entry name" value="PRICHEXTENSN"/>
</dbReference>
<feature type="compositionally biased region" description="Pro residues" evidence="6">
    <location>
        <begin position="337"/>
        <end position="372"/>
    </location>
</feature>
<dbReference type="GO" id="GO:0006352">
    <property type="term" value="P:DNA-templated transcription initiation"/>
    <property type="evidence" value="ECO:0007669"/>
    <property type="project" value="InterPro"/>
</dbReference>
<keyword evidence="5" id="KW-0804">Transcription</keyword>
<dbReference type="Gene3D" id="1.10.10.1320">
    <property type="entry name" value="Anti-sigma factor, zinc-finger domain"/>
    <property type="match status" value="1"/>
</dbReference>
<name>A0A853D0H1_9MICO</name>
<dbReference type="SUPFAM" id="SSF88659">
    <property type="entry name" value="Sigma3 and sigma4 domains of RNA polymerase sigma factors"/>
    <property type="match status" value="1"/>
</dbReference>
<dbReference type="InterPro" id="IPR039425">
    <property type="entry name" value="RNA_pol_sigma-70-like"/>
</dbReference>